<comment type="caution">
    <text evidence="1">The sequence shown here is derived from an EMBL/GenBank/DDBJ whole genome shotgun (WGS) entry which is preliminary data.</text>
</comment>
<evidence type="ECO:0000313" key="1">
    <source>
        <dbReference type="EMBL" id="RMO71369.1"/>
    </source>
</evidence>
<dbReference type="Proteomes" id="UP000281350">
    <property type="component" value="Unassembled WGS sequence"/>
</dbReference>
<name>A0A3M5UB54_9PSED</name>
<reference evidence="1 2" key="1">
    <citation type="submission" date="2018-08" db="EMBL/GenBank/DDBJ databases">
        <title>Recombination of ecologically and evolutionarily significant loci maintains genetic cohesion in the Pseudomonas syringae species complex.</title>
        <authorList>
            <person name="Dillon M."/>
            <person name="Thakur S."/>
            <person name="Almeida R.N.D."/>
            <person name="Weir B.S."/>
            <person name="Guttman D.S."/>
        </authorList>
    </citation>
    <scope>NUCLEOTIDE SEQUENCE [LARGE SCALE GENOMIC DNA]</scope>
    <source>
        <strain evidence="1 2">ICMP 2732</strain>
    </source>
</reference>
<organism evidence="1 2">
    <name type="scientific">Pseudomonas syringae pv. primulae</name>
    <dbReference type="NCBI Taxonomy" id="251707"/>
    <lineage>
        <taxon>Bacteria</taxon>
        <taxon>Pseudomonadati</taxon>
        <taxon>Pseudomonadota</taxon>
        <taxon>Gammaproteobacteria</taxon>
        <taxon>Pseudomonadales</taxon>
        <taxon>Pseudomonadaceae</taxon>
        <taxon>Pseudomonas</taxon>
    </lineage>
</organism>
<gene>
    <name evidence="1" type="ORF">ALQ36_101734</name>
</gene>
<proteinExistence type="predicted"/>
<protein>
    <submittedName>
        <fullName evidence="1">Uncharacterized protein</fullName>
    </submittedName>
</protein>
<evidence type="ECO:0000313" key="2">
    <source>
        <dbReference type="Proteomes" id="UP000281350"/>
    </source>
</evidence>
<dbReference type="EMBL" id="RBPY01000165">
    <property type="protein sequence ID" value="RMO71369.1"/>
    <property type="molecule type" value="Genomic_DNA"/>
</dbReference>
<dbReference type="AlphaFoldDB" id="A0A3M5UB54"/>
<accession>A0A3M5UB54</accession>
<sequence length="91" mass="10421">MNPRRWPTMQLVTVESTSISLPRMPIRTTVCAGATLITLGGETMPAMAWAAKRGLNWSTVKMRRMRGDTWQQALEPKLRKTTFMSRWRLNG</sequence>